<dbReference type="STRING" id="61395.A0A1Y1W2G0"/>
<dbReference type="Proteomes" id="UP000193922">
    <property type="component" value="Unassembled WGS sequence"/>
</dbReference>
<reference evidence="2 3" key="1">
    <citation type="submission" date="2016-07" db="EMBL/GenBank/DDBJ databases">
        <title>Pervasive Adenine N6-methylation of Active Genes in Fungi.</title>
        <authorList>
            <consortium name="DOE Joint Genome Institute"/>
            <person name="Mondo S.J."/>
            <person name="Dannebaum R.O."/>
            <person name="Kuo R.C."/>
            <person name="Labutti K."/>
            <person name="Haridas S."/>
            <person name="Kuo A."/>
            <person name="Salamov A."/>
            <person name="Ahrendt S.R."/>
            <person name="Lipzen A."/>
            <person name="Sullivan W."/>
            <person name="Andreopoulos W.B."/>
            <person name="Clum A."/>
            <person name="Lindquist E."/>
            <person name="Daum C."/>
            <person name="Ramamoorthy G.K."/>
            <person name="Gryganskyi A."/>
            <person name="Culley D."/>
            <person name="Magnuson J.K."/>
            <person name="James T.Y."/>
            <person name="O'Malley M.A."/>
            <person name="Stajich J.E."/>
            <person name="Spatafora J.W."/>
            <person name="Visel A."/>
            <person name="Grigoriev I.V."/>
        </authorList>
    </citation>
    <scope>NUCLEOTIDE SEQUENCE [LARGE SCALE GENOMIC DNA]</scope>
    <source>
        <strain evidence="2 3">ATCC 12442</strain>
    </source>
</reference>
<keyword evidence="1" id="KW-0472">Membrane</keyword>
<dbReference type="PANTHER" id="PTHR36485:SF1">
    <property type="entry name" value="TRANSMEMBRANE PROTEIN"/>
    <property type="match status" value="1"/>
</dbReference>
<dbReference type="GeneID" id="63800770"/>
<name>A0A1Y1W2G0_9FUNG</name>
<accession>A0A1Y1W2G0</accession>
<dbReference type="EMBL" id="MCFD01000012">
    <property type="protein sequence ID" value="ORX67627.1"/>
    <property type="molecule type" value="Genomic_DNA"/>
</dbReference>
<dbReference type="OrthoDB" id="2157498at2759"/>
<dbReference type="AlphaFoldDB" id="A0A1Y1W2G0"/>
<comment type="caution">
    <text evidence="2">The sequence shown here is derived from an EMBL/GenBank/DDBJ whole genome shotgun (WGS) entry which is preliminary data.</text>
</comment>
<gene>
    <name evidence="2" type="ORF">DL89DRAFT_207618</name>
</gene>
<proteinExistence type="predicted"/>
<dbReference type="RefSeq" id="XP_040741514.1">
    <property type="nucleotide sequence ID" value="XM_040884122.1"/>
</dbReference>
<protein>
    <submittedName>
        <fullName evidence="2">Uncharacterized protein</fullName>
    </submittedName>
</protein>
<dbReference type="Pfam" id="PF15159">
    <property type="entry name" value="PIG-Y"/>
    <property type="match status" value="1"/>
</dbReference>
<organism evidence="2 3">
    <name type="scientific">Linderina pennispora</name>
    <dbReference type="NCBI Taxonomy" id="61395"/>
    <lineage>
        <taxon>Eukaryota</taxon>
        <taxon>Fungi</taxon>
        <taxon>Fungi incertae sedis</taxon>
        <taxon>Zoopagomycota</taxon>
        <taxon>Kickxellomycotina</taxon>
        <taxon>Kickxellomycetes</taxon>
        <taxon>Kickxellales</taxon>
        <taxon>Kickxellaceae</taxon>
        <taxon>Linderina</taxon>
    </lineage>
</organism>
<keyword evidence="1" id="KW-0812">Transmembrane</keyword>
<dbReference type="InterPro" id="IPR029164">
    <property type="entry name" value="PIG-Y"/>
</dbReference>
<feature type="non-terminal residue" evidence="2">
    <location>
        <position position="1"/>
    </location>
</feature>
<feature type="transmembrane region" description="Helical" evidence="1">
    <location>
        <begin position="6"/>
        <end position="26"/>
    </location>
</feature>
<keyword evidence="1" id="KW-1133">Transmembrane helix</keyword>
<feature type="transmembrane region" description="Helical" evidence="1">
    <location>
        <begin position="47"/>
        <end position="68"/>
    </location>
</feature>
<sequence length="76" mass="8882">DDTPLYGYALLATTSVMFFVSIYSLVVSKFMPHTGIRFLDMIKDDQYYCLLVPITSLSFVVAVFWNWLGMKFFRHN</sequence>
<evidence type="ECO:0000256" key="1">
    <source>
        <dbReference type="SAM" id="Phobius"/>
    </source>
</evidence>
<evidence type="ECO:0000313" key="2">
    <source>
        <dbReference type="EMBL" id="ORX67627.1"/>
    </source>
</evidence>
<keyword evidence="3" id="KW-1185">Reference proteome</keyword>
<evidence type="ECO:0000313" key="3">
    <source>
        <dbReference type="Proteomes" id="UP000193922"/>
    </source>
</evidence>
<dbReference type="PANTHER" id="PTHR36485">
    <property type="entry name" value="OS01G0939000 PROTEIN"/>
    <property type="match status" value="1"/>
</dbReference>
<feature type="non-terminal residue" evidence="2">
    <location>
        <position position="76"/>
    </location>
</feature>